<dbReference type="InterPro" id="IPR058776">
    <property type="entry name" value="KhtT-like_N"/>
</dbReference>
<sequence length="75" mass="8172">MGKGVNVVELYGVGKRYDIGVTGGHRVSVVARRDGKHELYVFDKGNEEPLAVVALDEEEAKLLAAVLTGTYFHAR</sequence>
<comment type="caution">
    <text evidence="2">The sequence shown here is derived from an EMBL/GenBank/DDBJ whole genome shotgun (WGS) entry which is preliminary data.</text>
</comment>
<gene>
    <name evidence="2" type="ORF">ACFQQL_10140</name>
</gene>
<protein>
    <recommendedName>
        <fullName evidence="1">Potassium/proton antiporter subunit KhtT-like N-terminal domain-containing protein</fullName>
    </recommendedName>
</protein>
<dbReference type="EMBL" id="JBHTCQ010000002">
    <property type="protein sequence ID" value="MFC7405465.1"/>
    <property type="molecule type" value="Genomic_DNA"/>
</dbReference>
<accession>A0ABW2QD02</accession>
<evidence type="ECO:0000313" key="3">
    <source>
        <dbReference type="Proteomes" id="UP001596455"/>
    </source>
</evidence>
<keyword evidence="3" id="KW-1185">Reference proteome</keyword>
<name>A0ABW2QD02_9MICO</name>
<dbReference type="Pfam" id="PF25991">
    <property type="entry name" value="KhtT_N"/>
    <property type="match status" value="1"/>
</dbReference>
<feature type="domain" description="Potassium/proton antiporter subunit KhtT-like N-terminal" evidence="1">
    <location>
        <begin position="5"/>
        <end position="70"/>
    </location>
</feature>
<organism evidence="2 3">
    <name type="scientific">Georgenia alba</name>
    <dbReference type="NCBI Taxonomy" id="2233858"/>
    <lineage>
        <taxon>Bacteria</taxon>
        <taxon>Bacillati</taxon>
        <taxon>Actinomycetota</taxon>
        <taxon>Actinomycetes</taxon>
        <taxon>Micrococcales</taxon>
        <taxon>Bogoriellaceae</taxon>
        <taxon>Georgenia</taxon>
    </lineage>
</organism>
<dbReference type="Proteomes" id="UP001596455">
    <property type="component" value="Unassembled WGS sequence"/>
</dbReference>
<reference evidence="3" key="1">
    <citation type="journal article" date="2019" name="Int. J. Syst. Evol. Microbiol.">
        <title>The Global Catalogue of Microorganisms (GCM) 10K type strain sequencing project: providing services to taxonomists for standard genome sequencing and annotation.</title>
        <authorList>
            <consortium name="The Broad Institute Genomics Platform"/>
            <consortium name="The Broad Institute Genome Sequencing Center for Infectious Disease"/>
            <person name="Wu L."/>
            <person name="Ma J."/>
        </authorList>
    </citation>
    <scope>NUCLEOTIDE SEQUENCE [LARGE SCALE GENOMIC DNA]</scope>
    <source>
        <strain evidence="3">JCM 1490</strain>
    </source>
</reference>
<evidence type="ECO:0000313" key="2">
    <source>
        <dbReference type="EMBL" id="MFC7405465.1"/>
    </source>
</evidence>
<dbReference type="RefSeq" id="WP_382393928.1">
    <property type="nucleotide sequence ID" value="NZ_JBHTCQ010000002.1"/>
</dbReference>
<proteinExistence type="predicted"/>
<evidence type="ECO:0000259" key="1">
    <source>
        <dbReference type="Pfam" id="PF25991"/>
    </source>
</evidence>